<protein>
    <submittedName>
        <fullName evidence="2">Uncharacterized protein</fullName>
    </submittedName>
</protein>
<feature type="compositionally biased region" description="Basic and acidic residues" evidence="1">
    <location>
        <begin position="126"/>
        <end position="137"/>
    </location>
</feature>
<dbReference type="AlphaFoldDB" id="A0AA40FS59"/>
<sequence length="210" mass="22646">MLDGNASLNGVKLDLLTDLPTNLSNGELLINNDAHKTSRDVEKKEEEVEIKDETVKAGVEVTRSIHDTVTFIDTTAFLHDGHTRDPENLDDSDEQRNAFSSSHGIDHTSFVGGSIPPILELGVARKPSESSTSRDDPSVPSASRTPDGHFSGTIANTAGDLTSSSLTAPPAAHQSHYRGVTDQVEGSPTHKSARNQLQAHCDQRCRSNRL</sequence>
<feature type="compositionally biased region" description="Basic and acidic residues" evidence="1">
    <location>
        <begin position="201"/>
        <end position="210"/>
    </location>
</feature>
<organism evidence="2 3">
    <name type="scientific">Melipona bicolor</name>
    <dbReference type="NCBI Taxonomy" id="60889"/>
    <lineage>
        <taxon>Eukaryota</taxon>
        <taxon>Metazoa</taxon>
        <taxon>Ecdysozoa</taxon>
        <taxon>Arthropoda</taxon>
        <taxon>Hexapoda</taxon>
        <taxon>Insecta</taxon>
        <taxon>Pterygota</taxon>
        <taxon>Neoptera</taxon>
        <taxon>Endopterygota</taxon>
        <taxon>Hymenoptera</taxon>
        <taxon>Apocrita</taxon>
        <taxon>Aculeata</taxon>
        <taxon>Apoidea</taxon>
        <taxon>Anthophila</taxon>
        <taxon>Apidae</taxon>
        <taxon>Melipona</taxon>
    </lineage>
</organism>
<evidence type="ECO:0000313" key="2">
    <source>
        <dbReference type="EMBL" id="KAK1124378.1"/>
    </source>
</evidence>
<name>A0AA40FS59_9HYME</name>
<gene>
    <name evidence="2" type="ORF">K0M31_006742</name>
</gene>
<evidence type="ECO:0000313" key="3">
    <source>
        <dbReference type="Proteomes" id="UP001177670"/>
    </source>
</evidence>
<feature type="compositionally biased region" description="Polar residues" evidence="1">
    <location>
        <begin position="153"/>
        <end position="167"/>
    </location>
</feature>
<accession>A0AA40FS59</accession>
<dbReference type="Proteomes" id="UP001177670">
    <property type="component" value="Unassembled WGS sequence"/>
</dbReference>
<keyword evidence="3" id="KW-1185">Reference proteome</keyword>
<evidence type="ECO:0000256" key="1">
    <source>
        <dbReference type="SAM" id="MobiDB-lite"/>
    </source>
</evidence>
<feature type="compositionally biased region" description="Polar residues" evidence="1">
    <location>
        <begin position="184"/>
        <end position="198"/>
    </location>
</feature>
<proteinExistence type="predicted"/>
<feature type="region of interest" description="Disordered" evidence="1">
    <location>
        <begin position="79"/>
        <end position="112"/>
    </location>
</feature>
<reference evidence="2" key="1">
    <citation type="submission" date="2021-10" db="EMBL/GenBank/DDBJ databases">
        <title>Melipona bicolor Genome sequencing and assembly.</title>
        <authorList>
            <person name="Araujo N.S."/>
            <person name="Arias M.C."/>
        </authorList>
    </citation>
    <scope>NUCLEOTIDE SEQUENCE</scope>
    <source>
        <strain evidence="2">USP_2M_L1-L4_2017</strain>
        <tissue evidence="2">Whole body</tissue>
    </source>
</reference>
<comment type="caution">
    <text evidence="2">The sequence shown here is derived from an EMBL/GenBank/DDBJ whole genome shotgun (WGS) entry which is preliminary data.</text>
</comment>
<feature type="region of interest" description="Disordered" evidence="1">
    <location>
        <begin position="124"/>
        <end position="210"/>
    </location>
</feature>
<dbReference type="EMBL" id="JAHYIQ010000018">
    <property type="protein sequence ID" value="KAK1124378.1"/>
    <property type="molecule type" value="Genomic_DNA"/>
</dbReference>